<name>V3ZIK4_LOTGI</name>
<reference evidence="2 3" key="1">
    <citation type="journal article" date="2013" name="Nature">
        <title>Insights into bilaterian evolution from three spiralian genomes.</title>
        <authorList>
            <person name="Simakov O."/>
            <person name="Marletaz F."/>
            <person name="Cho S.J."/>
            <person name="Edsinger-Gonzales E."/>
            <person name="Havlak P."/>
            <person name="Hellsten U."/>
            <person name="Kuo D.H."/>
            <person name="Larsson T."/>
            <person name="Lv J."/>
            <person name="Arendt D."/>
            <person name="Savage R."/>
            <person name="Osoegawa K."/>
            <person name="de Jong P."/>
            <person name="Grimwood J."/>
            <person name="Chapman J.A."/>
            <person name="Shapiro H."/>
            <person name="Aerts A."/>
            <person name="Otillar R.P."/>
            <person name="Terry A.Y."/>
            <person name="Boore J.L."/>
            <person name="Grigoriev I.V."/>
            <person name="Lindberg D.R."/>
            <person name="Seaver E.C."/>
            <person name="Weisblat D.A."/>
            <person name="Putnam N.H."/>
            <person name="Rokhsar D.S."/>
        </authorList>
    </citation>
    <scope>NUCLEOTIDE SEQUENCE [LARGE SCALE GENOMIC DNA]</scope>
</reference>
<gene>
    <name evidence="2" type="ORF">LOTGIDRAFT_229575</name>
</gene>
<dbReference type="SUPFAM" id="SSF141255">
    <property type="entry name" value="YccV-like"/>
    <property type="match status" value="1"/>
</dbReference>
<organism evidence="2 3">
    <name type="scientific">Lottia gigantea</name>
    <name type="common">Giant owl limpet</name>
    <dbReference type="NCBI Taxonomy" id="225164"/>
    <lineage>
        <taxon>Eukaryota</taxon>
        <taxon>Metazoa</taxon>
        <taxon>Spiralia</taxon>
        <taxon>Lophotrochozoa</taxon>
        <taxon>Mollusca</taxon>
        <taxon>Gastropoda</taxon>
        <taxon>Patellogastropoda</taxon>
        <taxon>Lottioidea</taxon>
        <taxon>Lottiidae</taxon>
        <taxon>Lottia</taxon>
    </lineage>
</organism>
<dbReference type="GO" id="GO:0003677">
    <property type="term" value="F:DNA binding"/>
    <property type="evidence" value="ECO:0007669"/>
    <property type="project" value="InterPro"/>
</dbReference>
<proteinExistence type="predicted"/>
<dbReference type="InterPro" id="IPR053189">
    <property type="entry name" value="Clp_protease_adapter_ClpF"/>
</dbReference>
<dbReference type="OMA" id="ISRWCGS"/>
<dbReference type="Gene3D" id="2.30.30.390">
    <property type="entry name" value="Hemimethylated DNA-binding domain"/>
    <property type="match status" value="1"/>
</dbReference>
<dbReference type="AlphaFoldDB" id="V3ZIK4"/>
<dbReference type="GeneID" id="20248050"/>
<protein>
    <recommendedName>
        <fullName evidence="1">Hemimethylated DNA-binding domain-containing protein</fullName>
    </recommendedName>
</protein>
<dbReference type="InterPro" id="IPR011722">
    <property type="entry name" value="Hemimethylated_DNA-bd_dom"/>
</dbReference>
<dbReference type="KEGG" id="lgi:LOTGIDRAFT_229575"/>
<evidence type="ECO:0000259" key="1">
    <source>
        <dbReference type="SMART" id="SM00992"/>
    </source>
</evidence>
<dbReference type="InterPro" id="IPR036623">
    <property type="entry name" value="Hemimethylated_DNA-bd_sf"/>
</dbReference>
<dbReference type="EMBL" id="KB203566">
    <property type="protein sequence ID" value="ESO84052.1"/>
    <property type="molecule type" value="Genomic_DNA"/>
</dbReference>
<dbReference type="OrthoDB" id="28868at2759"/>
<dbReference type="HOGENOM" id="CLU_090792_0_0_1"/>
<dbReference type="Proteomes" id="UP000030746">
    <property type="component" value="Unassembled WGS sequence"/>
</dbReference>
<dbReference type="Pfam" id="PF08755">
    <property type="entry name" value="YccV-like"/>
    <property type="match status" value="1"/>
</dbReference>
<dbReference type="CTD" id="20248050"/>
<accession>V3ZIK4</accession>
<dbReference type="STRING" id="225164.V3ZIK4"/>
<dbReference type="NCBIfam" id="TIGR02097">
    <property type="entry name" value="yccV"/>
    <property type="match status" value="1"/>
</dbReference>
<sequence length="263" mass="31063">MKSVDVFPAYKDILNARHTHITRQEEDFTVAELAMPDRQAYLHLSLLLLVLPLQYFVSQYMSRSESQRDYAFRSLLSNFVGFKNRYFSWQSWHKWCLNVIDKFQTKVDGRPDYAGKDDLNGESPAYEVFKYKDSKGYFSGSPNPRSPKSSEVKFRVGQVIKHKIWGYRGVIIGWDEEARAPENWLKQMHPKGKEHWRKMPNYSILVDTRDRLEAQVTYVPQENIELLMHTKVIHPLLENYFEGFDGGQYVCRPWLKSVYPHDN</sequence>
<dbReference type="PANTHER" id="PTHR48439:SF1">
    <property type="entry name" value="HEMIMETHYLATED DNA-BINDING DOMAIN-CONTAINING PROTEIN"/>
    <property type="match status" value="1"/>
</dbReference>
<dbReference type="PANTHER" id="PTHR48439">
    <property type="entry name" value="HEMIMETHYLATED DNA-BINDING DOMAIN-CONTAINING PROTEIN"/>
    <property type="match status" value="1"/>
</dbReference>
<evidence type="ECO:0000313" key="3">
    <source>
        <dbReference type="Proteomes" id="UP000030746"/>
    </source>
</evidence>
<dbReference type="SMART" id="SM00992">
    <property type="entry name" value="YccV-like"/>
    <property type="match status" value="1"/>
</dbReference>
<evidence type="ECO:0000313" key="2">
    <source>
        <dbReference type="EMBL" id="ESO84052.1"/>
    </source>
</evidence>
<feature type="domain" description="Hemimethylated DNA-binding" evidence="1">
    <location>
        <begin position="151"/>
        <end position="252"/>
    </location>
</feature>
<dbReference type="RefSeq" id="XP_009065180.1">
    <property type="nucleotide sequence ID" value="XM_009066932.1"/>
</dbReference>
<keyword evidence="3" id="KW-1185">Reference proteome</keyword>